<dbReference type="RefSeq" id="XP_011647517.1">
    <property type="nucleotide sequence ID" value="XM_011649215.2"/>
</dbReference>
<evidence type="ECO:0000313" key="1">
    <source>
        <dbReference type="Proteomes" id="UP000504615"/>
    </source>
</evidence>
<organism evidence="1 2">
    <name type="scientific">Pogonomyrmex barbatus</name>
    <name type="common">red harvester ant</name>
    <dbReference type="NCBI Taxonomy" id="144034"/>
    <lineage>
        <taxon>Eukaryota</taxon>
        <taxon>Metazoa</taxon>
        <taxon>Ecdysozoa</taxon>
        <taxon>Arthropoda</taxon>
        <taxon>Hexapoda</taxon>
        <taxon>Insecta</taxon>
        <taxon>Pterygota</taxon>
        <taxon>Neoptera</taxon>
        <taxon>Endopterygota</taxon>
        <taxon>Hymenoptera</taxon>
        <taxon>Apocrita</taxon>
        <taxon>Aculeata</taxon>
        <taxon>Formicoidea</taxon>
        <taxon>Formicidae</taxon>
        <taxon>Myrmicinae</taxon>
        <taxon>Pogonomyrmex</taxon>
    </lineage>
</organism>
<dbReference type="AlphaFoldDB" id="A0A6I9XN79"/>
<dbReference type="GeneID" id="105433771"/>
<gene>
    <name evidence="2" type="primary">LOC105433771</name>
</gene>
<dbReference type="Proteomes" id="UP000504615">
    <property type="component" value="Unplaced"/>
</dbReference>
<reference evidence="2" key="1">
    <citation type="submission" date="2025-08" db="UniProtKB">
        <authorList>
            <consortium name="RefSeq"/>
        </authorList>
    </citation>
    <scope>IDENTIFICATION</scope>
</reference>
<keyword evidence="1" id="KW-1185">Reference proteome</keyword>
<dbReference type="KEGG" id="pbar:105433771"/>
<sequence length="101" mass="12098">MEHLTSGSKRHRINDYLEIVDLWTEQEFKENLSRRSALHLIDEFEQSEHFPKHVFGKPISAKISFLLFLWFMSNTESLRTMSDRFDISISSVFRILHRVEN</sequence>
<dbReference type="OrthoDB" id="2668416at2759"/>
<proteinExistence type="predicted"/>
<accession>A0A6I9XN79</accession>
<evidence type="ECO:0000313" key="2">
    <source>
        <dbReference type="RefSeq" id="XP_011647517.1"/>
    </source>
</evidence>
<protein>
    <submittedName>
        <fullName evidence="2">Uncharacterized protein LOC105433771</fullName>
    </submittedName>
</protein>
<name>A0A6I9XN79_9HYME</name>